<dbReference type="Proteomes" id="UP000789706">
    <property type="component" value="Unassembled WGS sequence"/>
</dbReference>
<evidence type="ECO:0000313" key="2">
    <source>
        <dbReference type="EMBL" id="CAG8658261.1"/>
    </source>
</evidence>
<dbReference type="AlphaFoldDB" id="A0A9N9E373"/>
<protein>
    <submittedName>
        <fullName evidence="2">1971_t:CDS:1</fullName>
    </submittedName>
</protein>
<organism evidence="2 3">
    <name type="scientific">Diversispora eburnea</name>
    <dbReference type="NCBI Taxonomy" id="1213867"/>
    <lineage>
        <taxon>Eukaryota</taxon>
        <taxon>Fungi</taxon>
        <taxon>Fungi incertae sedis</taxon>
        <taxon>Mucoromycota</taxon>
        <taxon>Glomeromycotina</taxon>
        <taxon>Glomeromycetes</taxon>
        <taxon>Diversisporales</taxon>
        <taxon>Diversisporaceae</taxon>
        <taxon>Diversispora</taxon>
    </lineage>
</organism>
<feature type="non-terminal residue" evidence="2">
    <location>
        <position position="51"/>
    </location>
</feature>
<name>A0A9N9E373_9GLOM</name>
<keyword evidence="3" id="KW-1185">Reference proteome</keyword>
<feature type="region of interest" description="Disordered" evidence="1">
    <location>
        <begin position="1"/>
        <end position="33"/>
    </location>
</feature>
<feature type="compositionally biased region" description="Basic and acidic residues" evidence="1">
    <location>
        <begin position="16"/>
        <end position="25"/>
    </location>
</feature>
<accession>A0A9N9E373</accession>
<dbReference type="EMBL" id="CAJVPK010007831">
    <property type="protein sequence ID" value="CAG8658261.1"/>
    <property type="molecule type" value="Genomic_DNA"/>
</dbReference>
<sequence length="51" mass="5939">MTVLNNRWKSIKNKSQKHESQKHESSLSSSISHPQTCYISRSIHTLHGLHR</sequence>
<proteinExistence type="predicted"/>
<gene>
    <name evidence="2" type="ORF">DEBURN_LOCUS11679</name>
</gene>
<evidence type="ECO:0000313" key="3">
    <source>
        <dbReference type="Proteomes" id="UP000789706"/>
    </source>
</evidence>
<evidence type="ECO:0000256" key="1">
    <source>
        <dbReference type="SAM" id="MobiDB-lite"/>
    </source>
</evidence>
<comment type="caution">
    <text evidence="2">The sequence shown here is derived from an EMBL/GenBank/DDBJ whole genome shotgun (WGS) entry which is preliminary data.</text>
</comment>
<reference evidence="2" key="1">
    <citation type="submission" date="2021-06" db="EMBL/GenBank/DDBJ databases">
        <authorList>
            <person name="Kallberg Y."/>
            <person name="Tangrot J."/>
            <person name="Rosling A."/>
        </authorList>
    </citation>
    <scope>NUCLEOTIDE SEQUENCE</scope>
    <source>
        <strain evidence="2">AZ414A</strain>
    </source>
</reference>